<evidence type="ECO:0000313" key="1">
    <source>
        <dbReference type="EMBL" id="GMG18149.1"/>
    </source>
</evidence>
<accession>A0A9W6YQ20</accession>
<protein>
    <submittedName>
        <fullName evidence="1">Unnamed protein product</fullName>
    </submittedName>
</protein>
<dbReference type="AlphaFoldDB" id="A0A9W6YQ20"/>
<dbReference type="EMBL" id="BSXT01019252">
    <property type="protein sequence ID" value="GMG18149.1"/>
    <property type="molecule type" value="Genomic_DNA"/>
</dbReference>
<sequence length="116" mass="13466">MFTAVTNKQLQLQYVMADAKAGRLNAINRVFTLDSTLTYLMCFYHVMTNVYDRLKAVTGSLREQVTADIYDMHFASSENTYGDLVKKALVKWSNDQQLVGFGDYFKKMWITSEFHR</sequence>
<dbReference type="Proteomes" id="UP001165121">
    <property type="component" value="Unassembled WGS sequence"/>
</dbReference>
<evidence type="ECO:0000313" key="2">
    <source>
        <dbReference type="Proteomes" id="UP001165121"/>
    </source>
</evidence>
<proteinExistence type="predicted"/>
<comment type="caution">
    <text evidence="1">The sequence shown here is derived from an EMBL/GenBank/DDBJ whole genome shotgun (WGS) entry which is preliminary data.</text>
</comment>
<reference evidence="1" key="1">
    <citation type="submission" date="2023-04" db="EMBL/GenBank/DDBJ databases">
        <title>Phytophthora fragariaefolia NBRC 109709.</title>
        <authorList>
            <person name="Ichikawa N."/>
            <person name="Sato H."/>
            <person name="Tonouchi N."/>
        </authorList>
    </citation>
    <scope>NUCLEOTIDE SEQUENCE</scope>
    <source>
        <strain evidence="1">NBRC 109709</strain>
    </source>
</reference>
<gene>
    <name evidence="1" type="ORF">Pfra01_003057500</name>
</gene>
<keyword evidence="2" id="KW-1185">Reference proteome</keyword>
<organism evidence="1 2">
    <name type="scientific">Phytophthora fragariaefolia</name>
    <dbReference type="NCBI Taxonomy" id="1490495"/>
    <lineage>
        <taxon>Eukaryota</taxon>
        <taxon>Sar</taxon>
        <taxon>Stramenopiles</taxon>
        <taxon>Oomycota</taxon>
        <taxon>Peronosporomycetes</taxon>
        <taxon>Peronosporales</taxon>
        <taxon>Peronosporaceae</taxon>
        <taxon>Phytophthora</taxon>
    </lineage>
</organism>
<dbReference type="OrthoDB" id="88713at2759"/>
<name>A0A9W6YQ20_9STRA</name>